<evidence type="ECO:0000313" key="5">
    <source>
        <dbReference type="EMBL" id="KAJ6840670.1"/>
    </source>
</evidence>
<reference evidence="5" key="2">
    <citation type="submission" date="2023-04" db="EMBL/GenBank/DDBJ databases">
        <authorList>
            <person name="Bruccoleri R.E."/>
            <person name="Oakeley E.J."/>
            <person name="Faust A.-M."/>
            <person name="Dessus-Babus S."/>
            <person name="Altorfer M."/>
            <person name="Burckhardt D."/>
            <person name="Oertli M."/>
            <person name="Naumann U."/>
            <person name="Petersen F."/>
            <person name="Wong J."/>
        </authorList>
    </citation>
    <scope>NUCLEOTIDE SEQUENCE</scope>
    <source>
        <strain evidence="5">GSM-AAB239-AS_SAM_17_03QT</strain>
        <tissue evidence="5">Leaf</tissue>
    </source>
</reference>
<keyword evidence="6" id="KW-1185">Reference proteome</keyword>
<feature type="compositionally biased region" description="Acidic residues" evidence="3">
    <location>
        <begin position="160"/>
        <end position="169"/>
    </location>
</feature>
<evidence type="ECO:0000256" key="2">
    <source>
        <dbReference type="SAM" id="Coils"/>
    </source>
</evidence>
<accession>A0AAX6HHY5</accession>
<name>A0AAX6HHY5_IRIPA</name>
<feature type="compositionally biased region" description="Basic and acidic residues" evidence="3">
    <location>
        <begin position="145"/>
        <end position="159"/>
    </location>
</feature>
<gene>
    <name evidence="5" type="ORF">M6B38_118060</name>
</gene>
<reference evidence="5" key="1">
    <citation type="journal article" date="2023" name="GigaByte">
        <title>Genome assembly of the bearded iris, Iris pallida Lam.</title>
        <authorList>
            <person name="Bruccoleri R.E."/>
            <person name="Oakeley E.J."/>
            <person name="Faust A.M.E."/>
            <person name="Altorfer M."/>
            <person name="Dessus-Babus S."/>
            <person name="Burckhardt D."/>
            <person name="Oertli M."/>
            <person name="Naumann U."/>
            <person name="Petersen F."/>
            <person name="Wong J."/>
        </authorList>
    </citation>
    <scope>NUCLEOTIDE SEQUENCE</scope>
    <source>
        <strain evidence="5">GSM-AAB239-AS_SAM_17_03QT</strain>
    </source>
</reference>
<evidence type="ECO:0000256" key="3">
    <source>
        <dbReference type="SAM" id="MobiDB-lite"/>
    </source>
</evidence>
<dbReference type="AlphaFoldDB" id="A0AAX6HHY5"/>
<dbReference type="GO" id="GO:0055028">
    <property type="term" value="C:cortical microtubule"/>
    <property type="evidence" value="ECO:0007669"/>
    <property type="project" value="TreeGrafter"/>
</dbReference>
<protein>
    <submittedName>
        <fullName evidence="5">Protein CHUP1, chloroplastic-like isoform X2</fullName>
    </submittedName>
</protein>
<dbReference type="PANTHER" id="PTHR31342:SF4">
    <property type="entry name" value="ACTIN BINDING PROTEIN FAMILY"/>
    <property type="match status" value="1"/>
</dbReference>
<keyword evidence="4" id="KW-1133">Transmembrane helix</keyword>
<dbReference type="EMBL" id="JANAVB010009199">
    <property type="protein sequence ID" value="KAJ6840670.1"/>
    <property type="molecule type" value="Genomic_DNA"/>
</dbReference>
<comment type="caution">
    <text evidence="5">The sequence shown here is derived from an EMBL/GenBank/DDBJ whole genome shotgun (WGS) entry which is preliminary data.</text>
</comment>
<feature type="transmembrane region" description="Helical" evidence="4">
    <location>
        <begin position="16"/>
        <end position="34"/>
    </location>
</feature>
<dbReference type="GO" id="GO:0072699">
    <property type="term" value="P:protein localization to cortical microtubule cytoskeleton"/>
    <property type="evidence" value="ECO:0007669"/>
    <property type="project" value="TreeGrafter"/>
</dbReference>
<dbReference type="PANTHER" id="PTHR31342">
    <property type="entry name" value="PROTEIN CHUP1, CHLOROPLASTIC"/>
    <property type="match status" value="1"/>
</dbReference>
<keyword evidence="1 2" id="KW-0175">Coiled coil</keyword>
<feature type="compositionally biased region" description="Basic and acidic residues" evidence="3">
    <location>
        <begin position="521"/>
        <end position="530"/>
    </location>
</feature>
<keyword evidence="4" id="KW-0472">Membrane</keyword>
<evidence type="ECO:0000256" key="1">
    <source>
        <dbReference type="ARBA" id="ARBA00023054"/>
    </source>
</evidence>
<feature type="region of interest" description="Disordered" evidence="3">
    <location>
        <begin position="521"/>
        <end position="540"/>
    </location>
</feature>
<dbReference type="InterPro" id="IPR040265">
    <property type="entry name" value="CHUP1/IPGA1-like"/>
</dbReference>
<organism evidence="5 6">
    <name type="scientific">Iris pallida</name>
    <name type="common">Sweet iris</name>
    <dbReference type="NCBI Taxonomy" id="29817"/>
    <lineage>
        <taxon>Eukaryota</taxon>
        <taxon>Viridiplantae</taxon>
        <taxon>Streptophyta</taxon>
        <taxon>Embryophyta</taxon>
        <taxon>Tracheophyta</taxon>
        <taxon>Spermatophyta</taxon>
        <taxon>Magnoliopsida</taxon>
        <taxon>Liliopsida</taxon>
        <taxon>Asparagales</taxon>
        <taxon>Iridaceae</taxon>
        <taxon>Iridoideae</taxon>
        <taxon>Irideae</taxon>
        <taxon>Iris</taxon>
    </lineage>
</organism>
<keyword evidence="4" id="KW-0812">Transmembrane</keyword>
<feature type="region of interest" description="Disordered" evidence="3">
    <location>
        <begin position="40"/>
        <end position="59"/>
    </location>
</feature>
<proteinExistence type="predicted"/>
<evidence type="ECO:0000256" key="4">
    <source>
        <dbReference type="SAM" id="Phobius"/>
    </source>
</evidence>
<feature type="region of interest" description="Disordered" evidence="3">
    <location>
        <begin position="138"/>
        <end position="192"/>
    </location>
</feature>
<evidence type="ECO:0000313" key="6">
    <source>
        <dbReference type="Proteomes" id="UP001140949"/>
    </source>
</evidence>
<dbReference type="Proteomes" id="UP001140949">
    <property type="component" value="Unassembled WGS sequence"/>
</dbReference>
<sequence length="689" mass="78075">MEGKLLIRSRKDPKPLLLKLGFALALSIAGYFASNLRFRPRLPPPDGGPERIGETSTRNRAGGLRDQLRVLSSEEELAKIVNGTSNCSTNSMVIDDFRILSSEEELVKIVVGTSNSCTTAITAATKVIEEDRFVMEEFEGYPESKPMKKRNDEKEKEKEKEEEEEEEEKEKEKEKFEFEAYPESEPMKSVNDDWEREKSELQHEIAYLRNLVEALKERERTLEVQLLKYYGLKEQEATLRELENRVKVNAMESKLLYLKIDSLQADNQKLQSQVSDYPRAVAELESAREEIKVLKGRLKLVGEEAKEKLASLNQSITNLQDRILKDGETNAEVEKKLTRVKELEGQFMDLQIVNSRLAEENLKLVHQLESEKMAASSNLEHWEAEASHLREENEKLKKEIEQLQTDRCTDVEELVYLRWVNACLRYELRNYQPPPGKTVAKDIGNSLSPVSEQKVKQLILEYAHSGINDGNMNLLDFDTESCSSSRASSEECMDTSIDISSTKKSKSKFLSKLKKLVLGKDGQRSKDKVHGTPTSCGSTSRRLSISPCSAEDLSGVRRSVDSSSSCISVENATANHLTGMDSRANEQWLNNIARSQKVSRLSLDVERMRRLDVGAGKDNIGERCKSDIGASRGHMRMISEDECSSELFQNQEHDDSDEPEKVKLKKFAYVLKGSRGSQKQKRSAPSNSD</sequence>
<feature type="coiled-coil region" evidence="2">
    <location>
        <begin position="277"/>
        <end position="406"/>
    </location>
</feature>